<dbReference type="AlphaFoldDB" id="A0ABD4T5W1"/>
<name>A0ABD4T5W1_9CYAN</name>
<dbReference type="Proteomes" id="UP000031561">
    <property type="component" value="Unassembled WGS sequence"/>
</dbReference>
<evidence type="ECO:0000313" key="5">
    <source>
        <dbReference type="EMBL" id="MCM1984069.1"/>
    </source>
</evidence>
<feature type="transmembrane region" description="Helical" evidence="3">
    <location>
        <begin position="90"/>
        <end position="107"/>
    </location>
</feature>
<dbReference type="EMBL" id="JTHE03000087">
    <property type="protein sequence ID" value="MCM1984069.1"/>
    <property type="molecule type" value="Genomic_DNA"/>
</dbReference>
<dbReference type="PANTHER" id="PTHR12879">
    <property type="entry name" value="SPHINGOLIPID DELTA 4 DESATURASE/C-4 HYDROXYLASE PROTEIN DES2"/>
    <property type="match status" value="1"/>
</dbReference>
<keyword evidence="5" id="KW-0560">Oxidoreductase</keyword>
<evidence type="ECO:0000313" key="6">
    <source>
        <dbReference type="Proteomes" id="UP000031561"/>
    </source>
</evidence>
<keyword evidence="3" id="KW-0812">Transmembrane</keyword>
<dbReference type="GO" id="GO:0016491">
    <property type="term" value="F:oxidoreductase activity"/>
    <property type="evidence" value="ECO:0007669"/>
    <property type="project" value="UniProtKB-KW"/>
</dbReference>
<dbReference type="InterPro" id="IPR005804">
    <property type="entry name" value="FA_desaturase_dom"/>
</dbReference>
<comment type="cofactor">
    <cofactor evidence="1">
        <name>Fe(2+)</name>
        <dbReference type="ChEBI" id="CHEBI:29033"/>
    </cofactor>
</comment>
<dbReference type="PANTHER" id="PTHR12879:SF8">
    <property type="entry name" value="SPHINGOLIPID DELTA(4)-DESATURASE DES1"/>
    <property type="match status" value="1"/>
</dbReference>
<protein>
    <submittedName>
        <fullName evidence="5">Fatty acid desaturase</fullName>
        <ecNumber evidence="5">1.14.19.-</ecNumber>
    </submittedName>
</protein>
<feature type="transmembrane region" description="Helical" evidence="3">
    <location>
        <begin position="150"/>
        <end position="169"/>
    </location>
</feature>
<proteinExistence type="inferred from homology"/>
<dbReference type="EC" id="1.14.19.-" evidence="5"/>
<accession>A0ABD4T5W1</accession>
<organism evidence="5 6">
    <name type="scientific">Lyngbya confervoides BDU141951</name>
    <dbReference type="NCBI Taxonomy" id="1574623"/>
    <lineage>
        <taxon>Bacteria</taxon>
        <taxon>Bacillati</taxon>
        <taxon>Cyanobacteriota</taxon>
        <taxon>Cyanophyceae</taxon>
        <taxon>Oscillatoriophycideae</taxon>
        <taxon>Oscillatoriales</taxon>
        <taxon>Microcoleaceae</taxon>
        <taxon>Lyngbya</taxon>
    </lineage>
</organism>
<feature type="domain" description="Fatty acid desaturase" evidence="4">
    <location>
        <begin position="54"/>
        <end position="292"/>
    </location>
</feature>
<evidence type="ECO:0000256" key="1">
    <source>
        <dbReference type="ARBA" id="ARBA00001954"/>
    </source>
</evidence>
<dbReference type="RefSeq" id="WP_166282998.1">
    <property type="nucleotide sequence ID" value="NZ_JTHE03000087.1"/>
</dbReference>
<feature type="transmembrane region" description="Helical" evidence="3">
    <location>
        <begin position="29"/>
        <end position="49"/>
    </location>
</feature>
<evidence type="ECO:0000256" key="2">
    <source>
        <dbReference type="ARBA" id="ARBA00008749"/>
    </source>
</evidence>
<sequence>MSSDYHWHVERSKKILNEHPEIKRYFGNYSWSIIFIVILVAVQWFMAWLVHDLPWWTVGLIALFLGQFIMHSLATFIHEASHNLILRGRWGTLVSLFIIELGAPSFGKSLDYLSVHGPAHHLHLNDYQKDYEWQDKKQAAYLVAHPHWRFISGFLHLLPGGSVVSDLIFSWIVPSDTYREIKGAKKSISTVMIFILSNLFFYVLVWQLLGWKAILYFLWCLTIMTGHWGVTFRGQSISEHHNFQDGKTYSTYHWTNFVFFNTGYHDEHHTFPNVAWVHLPKIRQIAPEYFKNESPHSYFGWWWLWVRSIFNPEQSNRYSAEKILVQKKA</sequence>
<reference evidence="5 6" key="1">
    <citation type="journal article" date="2015" name="Genome Announc.">
        <title>Draft Genome Sequence of Filamentous Marine Cyanobacterium Lyngbya confervoides Strain BDU141951.</title>
        <authorList>
            <person name="Chandrababunaidu M.M."/>
            <person name="Sen D."/>
            <person name="Tripathy S."/>
        </authorList>
    </citation>
    <scope>NUCLEOTIDE SEQUENCE [LARGE SCALE GENOMIC DNA]</scope>
    <source>
        <strain evidence="5 6">BDU141951</strain>
    </source>
</reference>
<feature type="transmembrane region" description="Helical" evidence="3">
    <location>
        <begin position="55"/>
        <end position="78"/>
    </location>
</feature>
<evidence type="ECO:0000256" key="3">
    <source>
        <dbReference type="SAM" id="Phobius"/>
    </source>
</evidence>
<feature type="transmembrane region" description="Helical" evidence="3">
    <location>
        <begin position="190"/>
        <end position="208"/>
    </location>
</feature>
<gene>
    <name evidence="5" type="ORF">QQ91_0014695</name>
</gene>
<comment type="similarity">
    <text evidence="2">Belongs to the fatty acid desaturase type 2 family.</text>
</comment>
<dbReference type="Pfam" id="PF00487">
    <property type="entry name" value="FA_desaturase"/>
    <property type="match status" value="1"/>
</dbReference>
<keyword evidence="3" id="KW-0472">Membrane</keyword>
<evidence type="ECO:0000259" key="4">
    <source>
        <dbReference type="Pfam" id="PF00487"/>
    </source>
</evidence>
<feature type="transmembrane region" description="Helical" evidence="3">
    <location>
        <begin position="214"/>
        <end position="232"/>
    </location>
</feature>
<keyword evidence="6" id="KW-1185">Reference proteome</keyword>
<comment type="caution">
    <text evidence="5">The sequence shown here is derived from an EMBL/GenBank/DDBJ whole genome shotgun (WGS) entry which is preliminary data.</text>
</comment>
<keyword evidence="3" id="KW-1133">Transmembrane helix</keyword>